<keyword evidence="1" id="KW-0812">Transmembrane</keyword>
<dbReference type="AlphaFoldDB" id="A0A261EV57"/>
<dbReference type="NCBIfam" id="TIGR03816">
    <property type="entry name" value="tadE_like_DECH"/>
    <property type="match status" value="1"/>
</dbReference>
<sequence>MVAMMHVAAAAGDGYGRCRESNMWCTRGGIQRLGCGRCRRLRHAGRGSGTVAGLIAMLVVFVMLGAASAMGTVAMAKATAGTAADEAALAAAARLYEGSGTERACAIASVVAQRNGAAMHACSVQGEDAIVTVEANANGLAVAGRALPGVRIRAVARAGPIGCDMD</sequence>
<dbReference type="InterPro" id="IPR021202">
    <property type="entry name" value="Rv3654c-like"/>
</dbReference>
<dbReference type="RefSeq" id="WP_094691525.1">
    <property type="nucleotide sequence ID" value="NZ_MWWQ01000011.1"/>
</dbReference>
<gene>
    <name evidence="2" type="ORF">PSSU_1178</name>
</gene>
<evidence type="ECO:0000313" key="3">
    <source>
        <dbReference type="Proteomes" id="UP000216454"/>
    </source>
</evidence>
<reference evidence="2 3" key="1">
    <citation type="journal article" date="2017" name="BMC Genomics">
        <title>Comparative genomic and phylogenomic analyses of the Bifidobacteriaceae family.</title>
        <authorList>
            <person name="Lugli G.A."/>
            <person name="Milani C."/>
            <person name="Turroni F."/>
            <person name="Duranti S."/>
            <person name="Mancabelli L."/>
            <person name="Mangifesta M."/>
            <person name="Ferrario C."/>
            <person name="Modesto M."/>
            <person name="Mattarelli P."/>
            <person name="Jiri K."/>
            <person name="van Sinderen D."/>
            <person name="Ventura M."/>
        </authorList>
    </citation>
    <scope>NUCLEOTIDE SEQUENCE [LARGE SCALE GENOMIC DNA]</scope>
    <source>
        <strain evidence="2 3">DSM 24744</strain>
    </source>
</reference>
<comment type="caution">
    <text evidence="2">The sequence shown here is derived from an EMBL/GenBank/DDBJ whole genome shotgun (WGS) entry which is preliminary data.</text>
</comment>
<keyword evidence="1" id="KW-0472">Membrane</keyword>
<keyword evidence="3" id="KW-1185">Reference proteome</keyword>
<proteinExistence type="predicted"/>
<dbReference type="Proteomes" id="UP000216454">
    <property type="component" value="Unassembled WGS sequence"/>
</dbReference>
<keyword evidence="1" id="KW-1133">Transmembrane helix</keyword>
<evidence type="ECO:0000256" key="1">
    <source>
        <dbReference type="SAM" id="Phobius"/>
    </source>
</evidence>
<dbReference type="EMBL" id="MWWQ01000011">
    <property type="protein sequence ID" value="OZG50742.1"/>
    <property type="molecule type" value="Genomic_DNA"/>
</dbReference>
<feature type="transmembrane region" description="Helical" evidence="1">
    <location>
        <begin position="49"/>
        <end position="70"/>
    </location>
</feature>
<evidence type="ECO:0000313" key="2">
    <source>
        <dbReference type="EMBL" id="OZG50742.1"/>
    </source>
</evidence>
<organism evidence="2 3">
    <name type="scientific">Pseudoscardovia suis</name>
    <dbReference type="NCBI Taxonomy" id="987063"/>
    <lineage>
        <taxon>Bacteria</taxon>
        <taxon>Bacillati</taxon>
        <taxon>Actinomycetota</taxon>
        <taxon>Actinomycetes</taxon>
        <taxon>Bifidobacteriales</taxon>
        <taxon>Bifidobacteriaceae</taxon>
        <taxon>Pseudoscardovia</taxon>
    </lineage>
</organism>
<protein>
    <submittedName>
        <fullName evidence="2">Pilus biosynthesis protein TadE</fullName>
    </submittedName>
</protein>
<accession>A0A261EV57</accession>
<name>A0A261EV57_9BIFI</name>